<name>A0A2H0TRA0_9BACT</name>
<evidence type="ECO:0000313" key="9">
    <source>
        <dbReference type="Proteomes" id="UP000230154"/>
    </source>
</evidence>
<comment type="caution">
    <text evidence="8">The sequence shown here is derived from an EMBL/GenBank/DDBJ whole genome shotgun (WGS) entry which is preliminary data.</text>
</comment>
<dbReference type="GO" id="GO:0016020">
    <property type="term" value="C:membrane"/>
    <property type="evidence" value="ECO:0007669"/>
    <property type="project" value="UniProtKB-SubCell"/>
</dbReference>
<accession>A0A2H0TRA0</accession>
<dbReference type="PANTHER" id="PTHR31272">
    <property type="entry name" value="CYTOCHROME C-TYPE BIOGENESIS PROTEIN HI_1454-RELATED"/>
    <property type="match status" value="1"/>
</dbReference>
<feature type="transmembrane region" description="Helical" evidence="6">
    <location>
        <begin position="98"/>
        <end position="119"/>
    </location>
</feature>
<comment type="subcellular location">
    <subcellularLocation>
        <location evidence="1">Membrane</location>
        <topology evidence="1">Multi-pass membrane protein</topology>
    </subcellularLocation>
</comment>
<keyword evidence="5 6" id="KW-0472">Membrane</keyword>
<organism evidence="8 9">
    <name type="scientific">Candidatus Magasanikbacteria bacterium CG10_big_fil_rev_8_21_14_0_10_47_10</name>
    <dbReference type="NCBI Taxonomy" id="1974652"/>
    <lineage>
        <taxon>Bacteria</taxon>
        <taxon>Candidatus Magasanikiibacteriota</taxon>
    </lineage>
</organism>
<feature type="transmembrane region" description="Helical" evidence="6">
    <location>
        <begin position="209"/>
        <end position="229"/>
    </location>
</feature>
<dbReference type="AlphaFoldDB" id="A0A2H0TRA0"/>
<comment type="similarity">
    <text evidence="2">Belongs to the DsbD family.</text>
</comment>
<feature type="domain" description="Cytochrome C biogenesis protein transmembrane" evidence="7">
    <location>
        <begin position="6"/>
        <end position="229"/>
    </location>
</feature>
<feature type="transmembrane region" description="Helical" evidence="6">
    <location>
        <begin position="12"/>
        <end position="35"/>
    </location>
</feature>
<evidence type="ECO:0000259" key="7">
    <source>
        <dbReference type="Pfam" id="PF02683"/>
    </source>
</evidence>
<gene>
    <name evidence="8" type="ORF">COU35_00840</name>
</gene>
<reference evidence="9" key="1">
    <citation type="submission" date="2017-09" db="EMBL/GenBank/DDBJ databases">
        <title>Depth-based differentiation of microbial function through sediment-hosted aquifers and enrichment of novel symbionts in the deep terrestrial subsurface.</title>
        <authorList>
            <person name="Probst A.J."/>
            <person name="Ladd B."/>
            <person name="Jarett J.K."/>
            <person name="Geller-Mcgrath D.E."/>
            <person name="Sieber C.M.K."/>
            <person name="Emerson J.B."/>
            <person name="Anantharaman K."/>
            <person name="Thomas B.C."/>
            <person name="Malmstrom R."/>
            <person name="Stieglmeier M."/>
            <person name="Klingl A."/>
            <person name="Woyke T."/>
            <person name="Ryan C.M."/>
            <person name="Banfield J.F."/>
        </authorList>
    </citation>
    <scope>NUCLEOTIDE SEQUENCE [LARGE SCALE GENOMIC DNA]</scope>
</reference>
<evidence type="ECO:0000256" key="1">
    <source>
        <dbReference type="ARBA" id="ARBA00004141"/>
    </source>
</evidence>
<feature type="transmembrane region" description="Helical" evidence="6">
    <location>
        <begin position="171"/>
        <end position="197"/>
    </location>
</feature>
<proteinExistence type="inferred from homology"/>
<feature type="transmembrane region" description="Helical" evidence="6">
    <location>
        <begin position="140"/>
        <end position="165"/>
    </location>
</feature>
<evidence type="ECO:0000256" key="5">
    <source>
        <dbReference type="ARBA" id="ARBA00023136"/>
    </source>
</evidence>
<dbReference type="EMBL" id="PFCB01000009">
    <property type="protein sequence ID" value="PIR74703.1"/>
    <property type="molecule type" value="Genomic_DNA"/>
</dbReference>
<dbReference type="Pfam" id="PF02683">
    <property type="entry name" value="DsbD_TM"/>
    <property type="match status" value="1"/>
</dbReference>
<evidence type="ECO:0000256" key="2">
    <source>
        <dbReference type="ARBA" id="ARBA00006143"/>
    </source>
</evidence>
<protein>
    <submittedName>
        <fullName evidence="8">Cytochrome C biogenesis protein</fullName>
    </submittedName>
</protein>
<feature type="transmembrane region" description="Helical" evidence="6">
    <location>
        <begin position="56"/>
        <end position="78"/>
    </location>
</feature>
<evidence type="ECO:0000256" key="6">
    <source>
        <dbReference type="SAM" id="Phobius"/>
    </source>
</evidence>
<keyword evidence="4 6" id="KW-1133">Transmembrane helix</keyword>
<dbReference type="PANTHER" id="PTHR31272:SF4">
    <property type="entry name" value="CYTOCHROME C-TYPE BIOGENESIS PROTEIN HI_1454-RELATED"/>
    <property type="match status" value="1"/>
</dbReference>
<evidence type="ECO:0000256" key="3">
    <source>
        <dbReference type="ARBA" id="ARBA00022692"/>
    </source>
</evidence>
<dbReference type="InterPro" id="IPR003834">
    <property type="entry name" value="Cyt_c_assmbl_TM_dom"/>
</dbReference>
<dbReference type="Proteomes" id="UP000230154">
    <property type="component" value="Unassembled WGS sequence"/>
</dbReference>
<keyword evidence="3 6" id="KW-0812">Transmembrane</keyword>
<dbReference type="InterPro" id="IPR051790">
    <property type="entry name" value="Cytochrome_c-biogenesis_DsbD"/>
</dbReference>
<sequence>MESSLALVLPAFFAGMLTFLAPCTFPLVPGYLGFIGGVSANDLKDPEKSGLARKKIFFNGLMYVIGFSAVFMLLGSIFGAAGSFLGQYRLILGRIGGLFVIFFGLYLMHAFQLPLFRFLNSQHRFNVANKLVPGKASSSFIFGATFAFGWTPCVGPVLGSVLILASTSSTAVQGALLLFMFSLGLAVPFLLLAGAMGHATKYMKKLNKYLNSISFVGGLFLLFLGFLLLTDNLGIWVGYFYEVFDFLNVDRLYQFL</sequence>
<evidence type="ECO:0000256" key="4">
    <source>
        <dbReference type="ARBA" id="ARBA00022989"/>
    </source>
</evidence>
<evidence type="ECO:0000313" key="8">
    <source>
        <dbReference type="EMBL" id="PIR74703.1"/>
    </source>
</evidence>
<dbReference type="GO" id="GO:0017004">
    <property type="term" value="P:cytochrome complex assembly"/>
    <property type="evidence" value="ECO:0007669"/>
    <property type="project" value="InterPro"/>
</dbReference>